<evidence type="ECO:0000256" key="1">
    <source>
        <dbReference type="ARBA" id="ARBA00022441"/>
    </source>
</evidence>
<dbReference type="Pfam" id="PF01344">
    <property type="entry name" value="Kelch_1"/>
    <property type="match status" value="1"/>
</dbReference>
<dbReference type="Proteomes" id="UP000683925">
    <property type="component" value="Unassembled WGS sequence"/>
</dbReference>
<dbReference type="CDD" id="cd02859">
    <property type="entry name" value="E_set_AMPKbeta_like_N"/>
    <property type="match status" value="2"/>
</dbReference>
<keyword evidence="1" id="KW-0880">Kelch repeat</keyword>
<protein>
    <recommendedName>
        <fullName evidence="3">AMP-activated protein kinase glycogen-binding domain-containing protein</fullName>
    </recommendedName>
</protein>
<evidence type="ECO:0000256" key="2">
    <source>
        <dbReference type="ARBA" id="ARBA00022737"/>
    </source>
</evidence>
<dbReference type="OrthoDB" id="10251809at2759"/>
<evidence type="ECO:0000313" key="4">
    <source>
        <dbReference type="EMBL" id="CAD8141913.1"/>
    </source>
</evidence>
<accession>A0A8S1SN34</accession>
<dbReference type="PANTHER" id="PTHR46093:SF18">
    <property type="entry name" value="FIBRONECTIN TYPE-III DOMAIN-CONTAINING PROTEIN"/>
    <property type="match status" value="1"/>
</dbReference>
<organism evidence="4 5">
    <name type="scientific">Paramecium octaurelia</name>
    <dbReference type="NCBI Taxonomy" id="43137"/>
    <lineage>
        <taxon>Eukaryota</taxon>
        <taxon>Sar</taxon>
        <taxon>Alveolata</taxon>
        <taxon>Ciliophora</taxon>
        <taxon>Intramacronucleata</taxon>
        <taxon>Oligohymenophorea</taxon>
        <taxon>Peniculida</taxon>
        <taxon>Parameciidae</taxon>
        <taxon>Paramecium</taxon>
    </lineage>
</organism>
<comment type="caution">
    <text evidence="4">The sequence shown here is derived from an EMBL/GenBank/DDBJ whole genome shotgun (WGS) entry which is preliminary data.</text>
</comment>
<dbReference type="InterPro" id="IPR032640">
    <property type="entry name" value="AMPK1_CBM"/>
</dbReference>
<evidence type="ECO:0000313" key="5">
    <source>
        <dbReference type="Proteomes" id="UP000683925"/>
    </source>
</evidence>
<name>A0A8S1SN34_PAROT</name>
<evidence type="ECO:0000259" key="3">
    <source>
        <dbReference type="Pfam" id="PF16561"/>
    </source>
</evidence>
<dbReference type="Pfam" id="PF24681">
    <property type="entry name" value="Kelch_KLHDC2_KLHL20_DRC7"/>
    <property type="match status" value="1"/>
</dbReference>
<dbReference type="Pfam" id="PF16561">
    <property type="entry name" value="AMPK1_CBM"/>
    <property type="match status" value="2"/>
</dbReference>
<sequence length="535" mass="63267">MNINMNRCEDCGNIHPRQPCAAQPVKFIWPQEGKEVLLFGSWNLFQVGTKLIGNKCTLNLAVGQYEYKFLVDNQWRYLQNQETVNDNHGSYNNMIQVLPKRAYQIFESNAKPLIRLFEVADEVIGSWDNWSQPIKLQKRYNQFKLCDEYYTYVDLQEGRYEFIFKRGSQYFHDSCQPTIMNSFGRKNNIMVVLINRTESQELDFNNVYWTKHDLLYHTFDHIYGHTMTSIGNSFYIFGGAPSRNEMYKLTFGDHQLNLEETEGEMPRPRAYHNALAYGDKILFFGGVDEHNILNDHFVYVTSAKTWYLAKTDKKWTERERASLTFYAQEELVILFGGYYLSPDLEVELIYNDVYYMNIQNMQWVKLNVNNQPQPRYGHSAIQVNEKMYIFCGKNQDEYFNDIWVLNFESVQWQQIQTQGVAPEPRYGHTTNLIKSKICIFGGRNSKSNRLNDLHLFDFITNTWITPTQYGQMPSPRYFHAADIYNGEQLWILGGNIGLKRNEHFYIMNFGKQEDQTQVQQQIQQQQQQQQQQQNH</sequence>
<feature type="domain" description="AMP-activated protein kinase glycogen-binding" evidence="3">
    <location>
        <begin position="123"/>
        <end position="192"/>
    </location>
</feature>
<dbReference type="InterPro" id="IPR006652">
    <property type="entry name" value="Kelch_1"/>
</dbReference>
<dbReference type="PANTHER" id="PTHR46093">
    <property type="entry name" value="ACYL-COA-BINDING DOMAIN-CONTAINING PROTEIN 5"/>
    <property type="match status" value="1"/>
</dbReference>
<dbReference type="EMBL" id="CAJJDP010000012">
    <property type="protein sequence ID" value="CAD8141913.1"/>
    <property type="molecule type" value="Genomic_DNA"/>
</dbReference>
<reference evidence="4" key="1">
    <citation type="submission" date="2021-01" db="EMBL/GenBank/DDBJ databases">
        <authorList>
            <consortium name="Genoscope - CEA"/>
            <person name="William W."/>
        </authorList>
    </citation>
    <scope>NUCLEOTIDE SEQUENCE</scope>
</reference>
<feature type="domain" description="AMP-activated protein kinase glycogen-binding" evidence="3">
    <location>
        <begin position="24"/>
        <end position="100"/>
    </location>
</feature>
<gene>
    <name evidence="4" type="ORF">POCTA_138.1.T0130198</name>
</gene>
<proteinExistence type="predicted"/>
<dbReference type="AlphaFoldDB" id="A0A8S1SN34"/>
<keyword evidence="2" id="KW-0677">Repeat</keyword>
<keyword evidence="5" id="KW-1185">Reference proteome</keyword>
<dbReference type="OMA" id="EDCGNIH"/>